<evidence type="ECO:0000313" key="6">
    <source>
        <dbReference type="EMBL" id="RYC30890.1"/>
    </source>
</evidence>
<name>A0A4Q2U3V5_9HYPH</name>
<dbReference type="GO" id="GO:0032993">
    <property type="term" value="C:protein-DNA complex"/>
    <property type="evidence" value="ECO:0007669"/>
    <property type="project" value="TreeGrafter"/>
</dbReference>
<evidence type="ECO:0000256" key="2">
    <source>
        <dbReference type="PROSITE-ProRule" id="PRU00169"/>
    </source>
</evidence>
<feature type="DNA-binding region" description="OmpR/PhoB-type" evidence="3">
    <location>
        <begin position="128"/>
        <end position="226"/>
    </location>
</feature>
<dbReference type="SMART" id="SM00448">
    <property type="entry name" value="REC"/>
    <property type="match status" value="1"/>
</dbReference>
<dbReference type="InterPro" id="IPR011006">
    <property type="entry name" value="CheY-like_superfamily"/>
</dbReference>
<dbReference type="GO" id="GO:0005829">
    <property type="term" value="C:cytosol"/>
    <property type="evidence" value="ECO:0007669"/>
    <property type="project" value="TreeGrafter"/>
</dbReference>
<dbReference type="Gene3D" id="1.10.10.10">
    <property type="entry name" value="Winged helix-like DNA-binding domain superfamily/Winged helix DNA-binding domain"/>
    <property type="match status" value="1"/>
</dbReference>
<reference evidence="6 7" key="2">
    <citation type="submission" date="2019-02" db="EMBL/GenBank/DDBJ databases">
        <title>'Lichenibacterium ramalinii' gen. nov. sp. nov., 'Lichenibacterium minor' gen. nov. sp. nov.</title>
        <authorList>
            <person name="Pankratov T."/>
        </authorList>
    </citation>
    <scope>NUCLEOTIDE SEQUENCE [LARGE SCALE GENOMIC DNA]</scope>
    <source>
        <strain evidence="6 7">RmlP026</strain>
    </source>
</reference>
<dbReference type="SUPFAM" id="SSF46894">
    <property type="entry name" value="C-terminal effector domain of the bipartite response regulators"/>
    <property type="match status" value="1"/>
</dbReference>
<keyword evidence="1 3" id="KW-0238">DNA-binding</keyword>
<dbReference type="InterPro" id="IPR001867">
    <property type="entry name" value="OmpR/PhoB-type_DNA-bd"/>
</dbReference>
<organism evidence="6 7">
    <name type="scientific">Lichenibacterium minor</name>
    <dbReference type="NCBI Taxonomy" id="2316528"/>
    <lineage>
        <taxon>Bacteria</taxon>
        <taxon>Pseudomonadati</taxon>
        <taxon>Pseudomonadota</taxon>
        <taxon>Alphaproteobacteria</taxon>
        <taxon>Hyphomicrobiales</taxon>
        <taxon>Lichenihabitantaceae</taxon>
        <taxon>Lichenibacterium</taxon>
    </lineage>
</organism>
<dbReference type="GO" id="GO:0000156">
    <property type="term" value="F:phosphorelay response regulator activity"/>
    <property type="evidence" value="ECO:0007669"/>
    <property type="project" value="TreeGrafter"/>
</dbReference>
<protein>
    <submittedName>
        <fullName evidence="6">Response regulator transcription factor</fullName>
    </submittedName>
</protein>
<dbReference type="InterPro" id="IPR001789">
    <property type="entry name" value="Sig_transdc_resp-reg_receiver"/>
</dbReference>
<evidence type="ECO:0000259" key="4">
    <source>
        <dbReference type="PROSITE" id="PS50110"/>
    </source>
</evidence>
<dbReference type="OrthoDB" id="9802426at2"/>
<dbReference type="PROSITE" id="PS50110">
    <property type="entry name" value="RESPONSE_REGULATORY"/>
    <property type="match status" value="1"/>
</dbReference>
<dbReference type="Pfam" id="PF00072">
    <property type="entry name" value="Response_reg"/>
    <property type="match status" value="1"/>
</dbReference>
<dbReference type="Pfam" id="PF00486">
    <property type="entry name" value="Trans_reg_C"/>
    <property type="match status" value="1"/>
</dbReference>
<dbReference type="GO" id="GO:0006355">
    <property type="term" value="P:regulation of DNA-templated transcription"/>
    <property type="evidence" value="ECO:0007669"/>
    <property type="project" value="InterPro"/>
</dbReference>
<feature type="domain" description="Response regulatory" evidence="4">
    <location>
        <begin position="5"/>
        <end position="118"/>
    </location>
</feature>
<dbReference type="EMBL" id="QYBB01000019">
    <property type="protein sequence ID" value="RYC30890.1"/>
    <property type="molecule type" value="Genomic_DNA"/>
</dbReference>
<dbReference type="PROSITE" id="PS51755">
    <property type="entry name" value="OMPR_PHOB"/>
    <property type="match status" value="1"/>
</dbReference>
<dbReference type="CDD" id="cd00383">
    <property type="entry name" value="trans_reg_C"/>
    <property type="match status" value="1"/>
</dbReference>
<dbReference type="Gene3D" id="6.10.250.690">
    <property type="match status" value="1"/>
</dbReference>
<keyword evidence="2" id="KW-0597">Phosphoprotein</keyword>
<evidence type="ECO:0000256" key="1">
    <source>
        <dbReference type="ARBA" id="ARBA00023125"/>
    </source>
</evidence>
<dbReference type="Gene3D" id="3.40.50.2300">
    <property type="match status" value="1"/>
</dbReference>
<evidence type="ECO:0000259" key="5">
    <source>
        <dbReference type="PROSITE" id="PS51755"/>
    </source>
</evidence>
<comment type="caution">
    <text evidence="6">The sequence shown here is derived from an EMBL/GenBank/DDBJ whole genome shotgun (WGS) entry which is preliminary data.</text>
</comment>
<evidence type="ECO:0000313" key="7">
    <source>
        <dbReference type="Proteomes" id="UP000290759"/>
    </source>
</evidence>
<feature type="modified residue" description="4-aspartylphosphate" evidence="2">
    <location>
        <position position="54"/>
    </location>
</feature>
<dbReference type="PANTHER" id="PTHR48111:SF59">
    <property type="entry name" value="TRANSCRIPTIONAL REGULATORY PROTEIN BAER"/>
    <property type="match status" value="1"/>
</dbReference>
<keyword evidence="7" id="KW-1185">Reference proteome</keyword>
<dbReference type="InterPro" id="IPR039420">
    <property type="entry name" value="WalR-like"/>
</dbReference>
<dbReference type="InterPro" id="IPR016032">
    <property type="entry name" value="Sig_transdc_resp-reg_C-effctor"/>
</dbReference>
<accession>A0A4Q2U3V5</accession>
<evidence type="ECO:0000256" key="3">
    <source>
        <dbReference type="PROSITE-ProRule" id="PRU01091"/>
    </source>
</evidence>
<dbReference type="AlphaFoldDB" id="A0A4Q2U3V5"/>
<feature type="domain" description="OmpR/PhoB-type" evidence="5">
    <location>
        <begin position="128"/>
        <end position="226"/>
    </location>
</feature>
<proteinExistence type="predicted"/>
<sequence length="231" mass="24968">MGAPSILVADDDPHIRDVIDFALRRADMVPTMARDGGEALALFRRGRFDLAVLDVGMPEMDGLALCGEIRKRSQLPILFLSARDEEVDRVLGLEIGGDDYLTKPFSPRELVARIKAILKRSRPAPEPDRSHRHGRLVLDAEARLVAYGGAPVALTALEFAILAALTVRPRTVFTRDHILDAAYGVGAAVSDRTVDSHVRNIRAKLAAVGCRDAVETVHGVGFRLGACGGDT</sequence>
<dbReference type="RefSeq" id="WP_129227914.1">
    <property type="nucleotide sequence ID" value="NZ_QYBB01000019.1"/>
</dbReference>
<reference evidence="6 7" key="1">
    <citation type="submission" date="2018-12" db="EMBL/GenBank/DDBJ databases">
        <authorList>
            <person name="Grouzdev D.S."/>
            <person name="Krutkina M.S."/>
        </authorList>
    </citation>
    <scope>NUCLEOTIDE SEQUENCE [LARGE SCALE GENOMIC DNA]</scope>
    <source>
        <strain evidence="6 7">RmlP026</strain>
    </source>
</reference>
<dbReference type="InterPro" id="IPR036388">
    <property type="entry name" value="WH-like_DNA-bd_sf"/>
</dbReference>
<dbReference type="Proteomes" id="UP000290759">
    <property type="component" value="Unassembled WGS sequence"/>
</dbReference>
<dbReference type="SUPFAM" id="SSF52172">
    <property type="entry name" value="CheY-like"/>
    <property type="match status" value="1"/>
</dbReference>
<dbReference type="GO" id="GO:0000976">
    <property type="term" value="F:transcription cis-regulatory region binding"/>
    <property type="evidence" value="ECO:0007669"/>
    <property type="project" value="TreeGrafter"/>
</dbReference>
<dbReference type="SMART" id="SM00862">
    <property type="entry name" value="Trans_reg_C"/>
    <property type="match status" value="1"/>
</dbReference>
<dbReference type="PANTHER" id="PTHR48111">
    <property type="entry name" value="REGULATOR OF RPOS"/>
    <property type="match status" value="1"/>
</dbReference>
<gene>
    <name evidence="6" type="ORF">D3273_16080</name>
</gene>